<dbReference type="EMBL" id="JACXAE010000093">
    <property type="protein sequence ID" value="MBD2776418.1"/>
    <property type="molecule type" value="Genomic_DNA"/>
</dbReference>
<dbReference type="SUPFAM" id="SSF56300">
    <property type="entry name" value="Metallo-dependent phosphatases"/>
    <property type="match status" value="1"/>
</dbReference>
<name>A0A8J7BZQ4_9CYAN</name>
<feature type="signal peptide" evidence="1">
    <location>
        <begin position="1"/>
        <end position="39"/>
    </location>
</feature>
<dbReference type="Proteomes" id="UP000629098">
    <property type="component" value="Unassembled WGS sequence"/>
</dbReference>
<accession>A0A8J7BZQ4</accession>
<evidence type="ECO:0000313" key="2">
    <source>
        <dbReference type="EMBL" id="MBD2776418.1"/>
    </source>
</evidence>
<keyword evidence="3" id="KW-1185">Reference proteome</keyword>
<keyword evidence="1" id="KW-0732">Signal</keyword>
<organism evidence="2 3">
    <name type="scientific">Iningainema tapete BLCC-T55</name>
    <dbReference type="NCBI Taxonomy" id="2748662"/>
    <lineage>
        <taxon>Bacteria</taxon>
        <taxon>Bacillati</taxon>
        <taxon>Cyanobacteriota</taxon>
        <taxon>Cyanophyceae</taxon>
        <taxon>Nostocales</taxon>
        <taxon>Scytonemataceae</taxon>
        <taxon>Iningainema tapete</taxon>
    </lineage>
</organism>
<feature type="chain" id="PRO_5035148382" description="Calcineurin-like phosphoesterase domain-containing protein" evidence="1">
    <location>
        <begin position="40"/>
        <end position="381"/>
    </location>
</feature>
<gene>
    <name evidence="2" type="ORF">ICL16_31270</name>
</gene>
<comment type="caution">
    <text evidence="2">The sequence shown here is derived from an EMBL/GenBank/DDBJ whole genome shotgun (WGS) entry which is preliminary data.</text>
</comment>
<dbReference type="RefSeq" id="WP_190835489.1">
    <property type="nucleotide sequence ID" value="NZ_CAWPPI010000093.1"/>
</dbReference>
<evidence type="ECO:0000256" key="1">
    <source>
        <dbReference type="SAM" id="SignalP"/>
    </source>
</evidence>
<evidence type="ECO:0008006" key="4">
    <source>
        <dbReference type="Google" id="ProtNLM"/>
    </source>
</evidence>
<sequence>MMTNSYPVFQRITNARLLRKMCLIALTVPFLASSTMATASKNKNESENKSYAIGLWGDLPYSDIQATTGVPNLIADMNAQNLAFTAHNGDLKAGNSTPNSITPTTCDDALYTQSLGYFNALKAPAVFTPGDNDWTDCDRPSNGGFNSRERLDYERQVFFSTNFTLGQRQLAQEVQTSASCLSANNTAVPCVENRRWKVGKVTYATLNVQGSCNNLCDTAPDPEEYEARNAANIAWLKETFRVAKADNSVAVMLISQGNPGWDLSDPTRAPVRDPKTLAQTDGQPDGFQSYLLALRDEVIAFRKPVAYVHGDSHYFRIDKPFQDAQGRRLENFTRVETFGNSAANDNNDVQWLKVTVKPNSREVFSYQPQIVPSNRVAVPSP</sequence>
<proteinExistence type="predicted"/>
<reference evidence="2" key="1">
    <citation type="submission" date="2020-09" db="EMBL/GenBank/DDBJ databases">
        <title>Iningainema tapete sp. nov. (Scytonemataceae, Cyanobacteria) from greenhouses in central Florida (USA) produces two types of nodularin with biosynthetic potential for microcystin-LR and anabaenopeptins.</title>
        <authorList>
            <person name="Berthold D.E."/>
            <person name="Lefler F.W."/>
            <person name="Huang I.-S."/>
            <person name="Abdulla H."/>
            <person name="Zimba P.V."/>
            <person name="Laughinghouse H.D. IV."/>
        </authorList>
    </citation>
    <scope>NUCLEOTIDE SEQUENCE</scope>
    <source>
        <strain evidence="2">BLCCT55</strain>
    </source>
</reference>
<dbReference type="AlphaFoldDB" id="A0A8J7BZQ4"/>
<protein>
    <recommendedName>
        <fullName evidence="4">Calcineurin-like phosphoesterase domain-containing protein</fullName>
    </recommendedName>
</protein>
<dbReference type="InterPro" id="IPR029052">
    <property type="entry name" value="Metallo-depent_PP-like"/>
</dbReference>
<evidence type="ECO:0000313" key="3">
    <source>
        <dbReference type="Proteomes" id="UP000629098"/>
    </source>
</evidence>